<dbReference type="STRING" id="673862.BABL1_gene_848"/>
<feature type="binding site" evidence="7">
    <location>
        <position position="65"/>
    </location>
    <ligand>
        <name>Mg(2+)</name>
        <dbReference type="ChEBI" id="CHEBI:18420"/>
        <label>1</label>
    </ligand>
</feature>
<dbReference type="RefSeq" id="WP_023790951.1">
    <property type="nucleotide sequence ID" value="NC_023003.1"/>
</dbReference>
<evidence type="ECO:0000313" key="8">
    <source>
        <dbReference type="EMBL" id="CDK30154.1"/>
    </source>
</evidence>
<evidence type="ECO:0000256" key="5">
    <source>
        <dbReference type="ARBA" id="ARBA00022842"/>
    </source>
</evidence>
<evidence type="ECO:0000256" key="1">
    <source>
        <dbReference type="ARBA" id="ARBA00001946"/>
    </source>
</evidence>
<feature type="binding site" evidence="7">
    <location>
        <position position="43"/>
    </location>
    <ligand>
        <name>substrate</name>
    </ligand>
</feature>
<dbReference type="PROSITE" id="PS00387">
    <property type="entry name" value="PPASE"/>
    <property type="match status" value="1"/>
</dbReference>
<evidence type="ECO:0000256" key="4">
    <source>
        <dbReference type="ARBA" id="ARBA00022801"/>
    </source>
</evidence>
<dbReference type="GO" id="GO:0006796">
    <property type="term" value="P:phosphate-containing compound metabolic process"/>
    <property type="evidence" value="ECO:0007669"/>
    <property type="project" value="InterPro"/>
</dbReference>
<organism evidence="8 9">
    <name type="scientific">Candidatus Babela massiliensis</name>
    <dbReference type="NCBI Taxonomy" id="673862"/>
    <lineage>
        <taxon>Bacteria</taxon>
        <taxon>Candidatus Babelota</taxon>
        <taxon>Candidatus Babeliae</taxon>
        <taxon>Candidatus Babeliales</taxon>
        <taxon>Candidatus Babeliaceae</taxon>
        <taxon>Candidatus Babela</taxon>
    </lineage>
</organism>
<proteinExistence type="inferred from homology"/>
<dbReference type="SUPFAM" id="SSF50324">
    <property type="entry name" value="Inorganic pyrophosphatase"/>
    <property type="match status" value="1"/>
</dbReference>
<comment type="cofactor">
    <cofactor evidence="1 7">
        <name>Mg(2+)</name>
        <dbReference type="ChEBI" id="CHEBI:18420"/>
    </cofactor>
</comment>
<evidence type="ECO:0000256" key="2">
    <source>
        <dbReference type="ARBA" id="ARBA00022490"/>
    </source>
</evidence>
<dbReference type="GO" id="GO:0005737">
    <property type="term" value="C:cytoplasm"/>
    <property type="evidence" value="ECO:0007669"/>
    <property type="project" value="UniProtKB-SubCell"/>
</dbReference>
<comment type="subunit">
    <text evidence="7">Homohexamer.</text>
</comment>
<dbReference type="HOGENOM" id="CLU_073198_1_0_7"/>
<feature type="binding site" evidence="7">
    <location>
        <position position="70"/>
    </location>
    <ligand>
        <name>Mg(2+)</name>
        <dbReference type="ChEBI" id="CHEBI:18420"/>
        <label>1</label>
    </ligand>
</feature>
<comment type="function">
    <text evidence="7">Catalyzes the hydrolysis of inorganic pyrophosphate (PPi) forming two phosphate ions.</text>
</comment>
<keyword evidence="3 7" id="KW-0479">Metal-binding</keyword>
<dbReference type="Pfam" id="PF00719">
    <property type="entry name" value="Pyrophosphatase"/>
    <property type="match status" value="1"/>
</dbReference>
<evidence type="ECO:0000256" key="7">
    <source>
        <dbReference type="HAMAP-Rule" id="MF_00209"/>
    </source>
</evidence>
<dbReference type="OrthoDB" id="5187599at2"/>
<dbReference type="EMBL" id="HG793133">
    <property type="protein sequence ID" value="CDK30154.1"/>
    <property type="molecule type" value="Genomic_DNA"/>
</dbReference>
<reference evidence="8 9" key="1">
    <citation type="journal article" date="2015" name="Biol. Direct">
        <title>Babela massiliensis, a representative of a widespread bacterial phylum with unusual adaptations to parasitism in amoebae.</title>
        <authorList>
            <person name="Pagnier I."/>
            <person name="Yutin N."/>
            <person name="Croce O."/>
            <person name="Makarova K.S."/>
            <person name="Wolf Y.I."/>
            <person name="Benamar S."/>
            <person name="Raoult D."/>
            <person name="Koonin E.V."/>
            <person name="La Scola B."/>
        </authorList>
    </citation>
    <scope>NUCLEOTIDE SEQUENCE [LARGE SCALE GENOMIC DNA]</scope>
    <source>
        <strain evidence="9">BABL1</strain>
    </source>
</reference>
<feature type="binding site" evidence="7">
    <location>
        <position position="29"/>
    </location>
    <ligand>
        <name>substrate</name>
    </ligand>
</feature>
<dbReference type="InterPro" id="IPR008162">
    <property type="entry name" value="Pyrophosphatase"/>
</dbReference>
<comment type="subcellular location">
    <subcellularLocation>
        <location evidence="7">Cytoplasm</location>
    </subcellularLocation>
</comment>
<feature type="binding site" evidence="7">
    <location>
        <position position="70"/>
    </location>
    <ligand>
        <name>Mg(2+)</name>
        <dbReference type="ChEBI" id="CHEBI:18420"/>
        <label>2</label>
    </ligand>
</feature>
<dbReference type="KEGG" id="dpb:BABL1_gene_848"/>
<comment type="catalytic activity">
    <reaction evidence="6 7">
        <text>diphosphate + H2O = 2 phosphate + H(+)</text>
        <dbReference type="Rhea" id="RHEA:24576"/>
        <dbReference type="ChEBI" id="CHEBI:15377"/>
        <dbReference type="ChEBI" id="CHEBI:15378"/>
        <dbReference type="ChEBI" id="CHEBI:33019"/>
        <dbReference type="ChEBI" id="CHEBI:43474"/>
        <dbReference type="EC" id="3.6.1.1"/>
    </reaction>
</comment>
<dbReference type="eggNOG" id="COG0221">
    <property type="taxonomic scope" value="Bacteria"/>
</dbReference>
<keyword evidence="9" id="KW-1185">Reference proteome</keyword>
<evidence type="ECO:0000313" key="9">
    <source>
        <dbReference type="Proteomes" id="UP000018769"/>
    </source>
</evidence>
<evidence type="ECO:0000256" key="3">
    <source>
        <dbReference type="ARBA" id="ARBA00022723"/>
    </source>
</evidence>
<dbReference type="Proteomes" id="UP000018769">
    <property type="component" value="Chromosome I"/>
</dbReference>
<accession>V6DF24</accession>
<dbReference type="GO" id="GO:0004427">
    <property type="term" value="F:inorganic diphosphate phosphatase activity"/>
    <property type="evidence" value="ECO:0007669"/>
    <property type="project" value="UniProtKB-UniRule"/>
</dbReference>
<dbReference type="CDD" id="cd00412">
    <property type="entry name" value="pyrophosphatase"/>
    <property type="match status" value="1"/>
</dbReference>
<feature type="binding site" evidence="7">
    <location>
        <position position="102"/>
    </location>
    <ligand>
        <name>Mg(2+)</name>
        <dbReference type="ChEBI" id="CHEBI:18420"/>
        <label>1</label>
    </ligand>
</feature>
<sequence>MNLSHIKIGKNFPESVNVIIEIPRGSNNKYEYKEDIDAIVLDRVLHSPFFYPTDYGFIPQTRSEDGDPLDVLVLIKQPTFSGCILKARPVGALDIEDEKGRDYKIIAVAENDPYYNYVHNLNQVNEHLRDEIKHFFQAYKELEKGKTTHFRAWLDKEQAHEIIRLEHQIFLDEKK</sequence>
<dbReference type="GO" id="GO:0000287">
    <property type="term" value="F:magnesium ion binding"/>
    <property type="evidence" value="ECO:0007669"/>
    <property type="project" value="UniProtKB-UniRule"/>
</dbReference>
<name>V6DF24_9BACT</name>
<protein>
    <recommendedName>
        <fullName evidence="7">Inorganic pyrophosphatase</fullName>
        <ecNumber evidence="7">3.6.1.1</ecNumber>
    </recommendedName>
    <alternativeName>
        <fullName evidence="7">Pyrophosphate phospho-hydrolase</fullName>
        <shortName evidence="7">PPase</shortName>
    </alternativeName>
</protein>
<dbReference type="InterPro" id="IPR036649">
    <property type="entry name" value="Pyrophosphatase_sf"/>
</dbReference>
<feature type="binding site" evidence="7">
    <location>
        <position position="55"/>
    </location>
    <ligand>
        <name>substrate</name>
    </ligand>
</feature>
<gene>
    <name evidence="7 8" type="primary">ppa</name>
    <name evidence="8" type="ORF">BABL1_gene_848</name>
</gene>
<keyword evidence="4 7" id="KW-0378">Hydrolase</keyword>
<dbReference type="PATRIC" id="fig|673862.3.peg.40"/>
<dbReference type="AlphaFoldDB" id="V6DF24"/>
<feature type="binding site" evidence="7">
    <location>
        <position position="139"/>
    </location>
    <ligand>
        <name>substrate</name>
    </ligand>
</feature>
<dbReference type="PANTHER" id="PTHR10286">
    <property type="entry name" value="INORGANIC PYROPHOSPHATASE"/>
    <property type="match status" value="1"/>
</dbReference>
<dbReference type="EC" id="3.6.1.1" evidence="7"/>
<comment type="similarity">
    <text evidence="7">Belongs to the PPase family.</text>
</comment>
<dbReference type="FunFam" id="3.90.80.10:FF:000003">
    <property type="entry name" value="Inorganic pyrophosphatase"/>
    <property type="match status" value="1"/>
</dbReference>
<dbReference type="Gene3D" id="3.90.80.10">
    <property type="entry name" value="Inorganic pyrophosphatase"/>
    <property type="match status" value="1"/>
</dbReference>
<keyword evidence="2 7" id="KW-0963">Cytoplasm</keyword>
<dbReference type="HAMAP" id="MF_00209">
    <property type="entry name" value="Inorganic_PPase"/>
    <property type="match status" value="1"/>
</dbReference>
<evidence type="ECO:0000256" key="6">
    <source>
        <dbReference type="ARBA" id="ARBA00047820"/>
    </source>
</evidence>
<keyword evidence="5 7" id="KW-0460">Magnesium</keyword>